<dbReference type="GO" id="GO:0005886">
    <property type="term" value="C:plasma membrane"/>
    <property type="evidence" value="ECO:0007669"/>
    <property type="project" value="TreeGrafter"/>
</dbReference>
<organism evidence="12 13">
    <name type="scientific">Novipirellula artificiosorum</name>
    <dbReference type="NCBI Taxonomy" id="2528016"/>
    <lineage>
        <taxon>Bacteria</taxon>
        <taxon>Pseudomonadati</taxon>
        <taxon>Planctomycetota</taxon>
        <taxon>Planctomycetia</taxon>
        <taxon>Pirellulales</taxon>
        <taxon>Pirellulaceae</taxon>
        <taxon>Novipirellula</taxon>
    </lineage>
</organism>
<dbReference type="Gene3D" id="3.40.50.300">
    <property type="entry name" value="P-loop containing nucleotide triphosphate hydrolases"/>
    <property type="match status" value="1"/>
</dbReference>
<dbReference type="CDD" id="cd06571">
    <property type="entry name" value="Bac_DnaA_C"/>
    <property type="match status" value="1"/>
</dbReference>
<dbReference type="PANTHER" id="PTHR30050">
    <property type="entry name" value="CHROMOSOMAL REPLICATION INITIATOR PROTEIN DNAA"/>
    <property type="match status" value="1"/>
</dbReference>
<dbReference type="Gene3D" id="1.10.1750.10">
    <property type="match status" value="1"/>
</dbReference>
<dbReference type="GO" id="GO:0008289">
    <property type="term" value="F:lipid binding"/>
    <property type="evidence" value="ECO:0007669"/>
    <property type="project" value="UniProtKB-KW"/>
</dbReference>
<evidence type="ECO:0000256" key="2">
    <source>
        <dbReference type="ARBA" id="ARBA00022705"/>
    </source>
</evidence>
<keyword evidence="4 7" id="KW-0067">ATP-binding</keyword>
<feature type="region of interest" description="Disordered" evidence="9">
    <location>
        <begin position="113"/>
        <end position="211"/>
    </location>
</feature>
<keyword evidence="2 7" id="KW-0235">DNA replication</keyword>
<dbReference type="GO" id="GO:0006270">
    <property type="term" value="P:DNA replication initiation"/>
    <property type="evidence" value="ECO:0007669"/>
    <property type="project" value="InterPro"/>
</dbReference>
<proteinExistence type="inferred from homology"/>
<reference evidence="12 13" key="1">
    <citation type="submission" date="2019-02" db="EMBL/GenBank/DDBJ databases">
        <title>Deep-cultivation of Planctomycetes and their phenomic and genomic characterization uncovers novel biology.</title>
        <authorList>
            <person name="Wiegand S."/>
            <person name="Jogler M."/>
            <person name="Boedeker C."/>
            <person name="Pinto D."/>
            <person name="Vollmers J."/>
            <person name="Rivas-Marin E."/>
            <person name="Kohn T."/>
            <person name="Peeters S.H."/>
            <person name="Heuer A."/>
            <person name="Rast P."/>
            <person name="Oberbeckmann S."/>
            <person name="Bunk B."/>
            <person name="Jeske O."/>
            <person name="Meyerdierks A."/>
            <person name="Storesund J.E."/>
            <person name="Kallscheuer N."/>
            <person name="Luecker S."/>
            <person name="Lage O.M."/>
            <person name="Pohl T."/>
            <person name="Merkel B.J."/>
            <person name="Hornburger P."/>
            <person name="Mueller R.-W."/>
            <person name="Bruemmer F."/>
            <person name="Labrenz M."/>
            <person name="Spormann A.M."/>
            <person name="Op Den Camp H."/>
            <person name="Overmann J."/>
            <person name="Amann R."/>
            <person name="Jetten M.S.M."/>
            <person name="Mascher T."/>
            <person name="Medema M.H."/>
            <person name="Devos D.P."/>
            <person name="Kaster A.-K."/>
            <person name="Ovreas L."/>
            <person name="Rohde M."/>
            <person name="Galperin M.Y."/>
            <person name="Jogler C."/>
        </authorList>
    </citation>
    <scope>NUCLEOTIDE SEQUENCE [LARGE SCALE GENOMIC DNA]</scope>
    <source>
        <strain evidence="12 13">Poly41</strain>
    </source>
</reference>
<name>A0A5C6DWB5_9BACT</name>
<evidence type="ECO:0000256" key="4">
    <source>
        <dbReference type="ARBA" id="ARBA00022840"/>
    </source>
</evidence>
<dbReference type="SMART" id="SM00760">
    <property type="entry name" value="Bac_DnaA_C"/>
    <property type="match status" value="1"/>
</dbReference>
<feature type="domain" description="Chromosomal replication initiator DnaA C-terminal" evidence="11">
    <location>
        <begin position="457"/>
        <end position="526"/>
    </location>
</feature>
<dbReference type="EMBL" id="SJPV01000002">
    <property type="protein sequence ID" value="TWU40524.1"/>
    <property type="molecule type" value="Genomic_DNA"/>
</dbReference>
<dbReference type="InterPro" id="IPR013317">
    <property type="entry name" value="DnaA_dom"/>
</dbReference>
<dbReference type="InterPro" id="IPR013159">
    <property type="entry name" value="DnaA_C"/>
</dbReference>
<evidence type="ECO:0000256" key="8">
    <source>
        <dbReference type="RuleBase" id="RU004227"/>
    </source>
</evidence>
<evidence type="ECO:0000259" key="11">
    <source>
        <dbReference type="SMART" id="SM00760"/>
    </source>
</evidence>
<dbReference type="Pfam" id="PF00308">
    <property type="entry name" value="Bac_DnaA"/>
    <property type="match status" value="1"/>
</dbReference>
<dbReference type="GO" id="GO:0006275">
    <property type="term" value="P:regulation of DNA replication"/>
    <property type="evidence" value="ECO:0007669"/>
    <property type="project" value="InterPro"/>
</dbReference>
<feature type="compositionally biased region" description="Low complexity" evidence="9">
    <location>
        <begin position="198"/>
        <end position="211"/>
    </location>
</feature>
<dbReference type="InterPro" id="IPR010921">
    <property type="entry name" value="Trp_repressor/repl_initiator"/>
</dbReference>
<keyword evidence="13" id="KW-1185">Reference proteome</keyword>
<evidence type="ECO:0000256" key="5">
    <source>
        <dbReference type="ARBA" id="ARBA00023121"/>
    </source>
</evidence>
<evidence type="ECO:0000259" key="10">
    <source>
        <dbReference type="SMART" id="SM00382"/>
    </source>
</evidence>
<dbReference type="OrthoDB" id="9807019at2"/>
<dbReference type="InterPro" id="IPR003593">
    <property type="entry name" value="AAA+_ATPase"/>
</dbReference>
<comment type="similarity">
    <text evidence="8">Belongs to the DnaA family.</text>
</comment>
<dbReference type="SUPFAM" id="SSF48295">
    <property type="entry name" value="TrpR-like"/>
    <property type="match status" value="1"/>
</dbReference>
<dbReference type="GO" id="GO:0003688">
    <property type="term" value="F:DNA replication origin binding"/>
    <property type="evidence" value="ECO:0007669"/>
    <property type="project" value="TreeGrafter"/>
</dbReference>
<evidence type="ECO:0000313" key="13">
    <source>
        <dbReference type="Proteomes" id="UP000319143"/>
    </source>
</evidence>
<dbReference type="Proteomes" id="UP000319143">
    <property type="component" value="Unassembled WGS sequence"/>
</dbReference>
<accession>A0A5C6DWB5</accession>
<feature type="domain" description="AAA+ ATPase" evidence="10">
    <location>
        <begin position="245"/>
        <end position="396"/>
    </location>
</feature>
<dbReference type="InterPro" id="IPR027417">
    <property type="entry name" value="P-loop_NTPase"/>
</dbReference>
<dbReference type="InterPro" id="IPR020591">
    <property type="entry name" value="Chromosome_initiator_DnaA-like"/>
</dbReference>
<dbReference type="PANTHER" id="PTHR30050:SF2">
    <property type="entry name" value="CHROMOSOMAL REPLICATION INITIATOR PROTEIN DNAA"/>
    <property type="match status" value="1"/>
</dbReference>
<dbReference type="PRINTS" id="PR00051">
    <property type="entry name" value="DNAA"/>
</dbReference>
<evidence type="ECO:0000256" key="9">
    <source>
        <dbReference type="SAM" id="MobiDB-lite"/>
    </source>
</evidence>
<dbReference type="AlphaFoldDB" id="A0A5C6DWB5"/>
<comment type="caution">
    <text evidence="12">The sequence shown here is derived from an EMBL/GenBank/DDBJ whole genome shotgun (WGS) entry which is preliminary data.</text>
</comment>
<evidence type="ECO:0000256" key="1">
    <source>
        <dbReference type="ARBA" id="ARBA00022490"/>
    </source>
</evidence>
<dbReference type="CDD" id="cd00009">
    <property type="entry name" value="AAA"/>
    <property type="match status" value="1"/>
</dbReference>
<comment type="function">
    <text evidence="7">Plays an essential role in the initiation and regulation of chromosomal replication. ATP-DnaA binds to the origin of replication (oriC) to initiate formation of the DNA replication initiation complex once per cell cycle. Binds the DnaA box (a 9 base pair repeat at the origin) and separates the double-stranded (ds)DNA. Forms a right-handed helical filament on oriC DNA; dsDNA binds to the exterior of the filament while single-stranded (ss)DNA is stabiized in the filament's interior. The ATP-DnaA-oriC complex binds and stabilizes one strand of the AT-rich DNA unwinding element (DUE), permitting loading of DNA polymerase. After initiation quickly degrades to an ADP-DnaA complex that is not apt for DNA replication. Binds acidic phospholipids.</text>
</comment>
<evidence type="ECO:0000256" key="6">
    <source>
        <dbReference type="ARBA" id="ARBA00023125"/>
    </source>
</evidence>
<keyword evidence="6 7" id="KW-0238">DNA-binding</keyword>
<keyword evidence="1" id="KW-0963">Cytoplasm</keyword>
<dbReference type="Pfam" id="PF08299">
    <property type="entry name" value="Bac_DnaA_C"/>
    <property type="match status" value="1"/>
</dbReference>
<sequence length="559" mass="61125">MKEDCATGMSASQGCIDDTAVVERFKEALRERIGADRFRLWFHHGVVFAVDRGSQNDSLVEPQNAQRIVVLVSGQFALDRMRQNCMQPLRAAAAHVFGTTHCVTLELGRPKATQSELPLEIESEAETPISDESELEDEKPLSPRQRRAAALKKSNERTRASSQSLSSLLAGTSSKTKGQSKRRQVVRLDQPALPPFESSSPTSNPAPLSPAAAARAAMTLQTFVSGESNQLAHTAIMMACQSPSTATPLFLYGPSGIGKTHLLNALADQFRRGHRMRRVMQISGEKFTNDFCKSVGGTGLPEFRKRYRDVDALLIDDVQFLSAKSATLREMLYTVEALIEAGRPIIFTANQAPSEIEGLSRELTGRMASGLVCPMHSLDKATRLTVLQRLIDQRCDLEWPHAIVSEINSQLAGDGRVLSGVVNLVATLQKMFGRMATMDEIRQFGGELLRTAQPTVTLSSIEQVVCEAFRLPADDLRSASQARAICEPRMLAMYLSRQMTSSAYAQIASHFGGRSHSTAIAAERNVKKWLAAGKTIGRGPGAMSAREAIERLETLLRTG</sequence>
<protein>
    <recommendedName>
        <fullName evidence="7">Chromosomal replication initiator protein DnaA</fullName>
    </recommendedName>
</protein>
<evidence type="ECO:0000313" key="12">
    <source>
        <dbReference type="EMBL" id="TWU40524.1"/>
    </source>
</evidence>
<feature type="compositionally biased region" description="Low complexity" evidence="9">
    <location>
        <begin position="161"/>
        <end position="174"/>
    </location>
</feature>
<dbReference type="SUPFAM" id="SSF52540">
    <property type="entry name" value="P-loop containing nucleoside triphosphate hydrolases"/>
    <property type="match status" value="1"/>
</dbReference>
<evidence type="ECO:0000256" key="3">
    <source>
        <dbReference type="ARBA" id="ARBA00022741"/>
    </source>
</evidence>
<evidence type="ECO:0000256" key="7">
    <source>
        <dbReference type="RuleBase" id="RU000577"/>
    </source>
</evidence>
<dbReference type="GO" id="GO:0005524">
    <property type="term" value="F:ATP binding"/>
    <property type="evidence" value="ECO:0007669"/>
    <property type="project" value="UniProtKB-KW"/>
</dbReference>
<feature type="compositionally biased region" description="Acidic residues" evidence="9">
    <location>
        <begin position="119"/>
        <end position="137"/>
    </location>
</feature>
<gene>
    <name evidence="12" type="primary">dnaA_1</name>
    <name evidence="12" type="ORF">Poly41_13570</name>
</gene>
<keyword evidence="5" id="KW-0446">Lipid-binding</keyword>
<dbReference type="PROSITE" id="PS51257">
    <property type="entry name" value="PROKAR_LIPOPROTEIN"/>
    <property type="match status" value="1"/>
</dbReference>
<dbReference type="SMART" id="SM00382">
    <property type="entry name" value="AAA"/>
    <property type="match status" value="1"/>
</dbReference>
<keyword evidence="3 7" id="KW-0547">Nucleotide-binding</keyword>